<organism evidence="9 10">
    <name type="scientific">Kribbella flavida (strain DSM 17836 / JCM 10339 / NBRC 14399)</name>
    <dbReference type="NCBI Taxonomy" id="479435"/>
    <lineage>
        <taxon>Bacteria</taxon>
        <taxon>Bacillati</taxon>
        <taxon>Actinomycetota</taxon>
        <taxon>Actinomycetes</taxon>
        <taxon>Propionibacteriales</taxon>
        <taxon>Kribbellaceae</taxon>
        <taxon>Kribbella</taxon>
    </lineage>
</organism>
<dbReference type="eggNOG" id="COG1252">
    <property type="taxonomic scope" value="Bacteria"/>
</dbReference>
<sequence>MATDDPERTAADRGARRPRVVVVGGGFGGLQVVRNLRRADVDVLLIDRTNHHLFQPLLYQVSTSLLAPGDIAPALRKIFAGQRNAKVLLGEATDVDPVGQTVQVQLADGTRRAAPYDHLVLATGSEPSYFGHPEWARDALPMKTIDQAVTLRNRLIHAFEAAAVAEDPDERREWMTFVVIGAGPTGVELAGQLAAMARRTLRDQFRDLDLSEVRVVLADGADSVLGAFPETLRKHTHRRLQKLGVEIVLGAFATDVKPAAVTFKAGEHEQVIHGRTILWTAGVQASPLTRDLAKAIGAETDRGGRVVVGPDCRLPGHPEIFVIGDAANVANLPGIAEPAMQEGKYVAKVIRHTLEGEPFDEPFKYLDLGTMATISPGDAVADIRGLRLKGVIGKLAWAAVHLAFLVGWGNRASVLTTWAATTLNGTRRQQVMLGGPTTRTPD</sequence>
<dbReference type="Pfam" id="PF07992">
    <property type="entry name" value="Pyr_redox_2"/>
    <property type="match status" value="1"/>
</dbReference>
<evidence type="ECO:0000256" key="2">
    <source>
        <dbReference type="ARBA" id="ARBA00012637"/>
    </source>
</evidence>
<keyword evidence="5" id="KW-0560">Oxidoreductase</keyword>
<evidence type="ECO:0000256" key="4">
    <source>
        <dbReference type="ARBA" id="ARBA00022827"/>
    </source>
</evidence>
<protein>
    <recommendedName>
        <fullName evidence="2">NADH:ubiquinone reductase (non-electrogenic)</fullName>
        <ecNumber evidence="2">1.6.5.9</ecNumber>
    </recommendedName>
</protein>
<dbReference type="GO" id="GO:0050136">
    <property type="term" value="F:NADH dehydrogenase (quinone) (non-electrogenic) activity"/>
    <property type="evidence" value="ECO:0007669"/>
    <property type="project" value="UniProtKB-EC"/>
</dbReference>
<dbReference type="EC" id="1.6.5.9" evidence="2"/>
<dbReference type="AlphaFoldDB" id="D2Q4T6"/>
<comment type="catalytic activity">
    <reaction evidence="7">
        <text>a quinone + NADH + H(+) = a quinol + NAD(+)</text>
        <dbReference type="Rhea" id="RHEA:46160"/>
        <dbReference type="ChEBI" id="CHEBI:15378"/>
        <dbReference type="ChEBI" id="CHEBI:24646"/>
        <dbReference type="ChEBI" id="CHEBI:57540"/>
        <dbReference type="ChEBI" id="CHEBI:57945"/>
        <dbReference type="ChEBI" id="CHEBI:132124"/>
        <dbReference type="EC" id="1.6.5.9"/>
    </reaction>
</comment>
<dbReference type="PANTHER" id="PTHR43706">
    <property type="entry name" value="NADH DEHYDROGENASE"/>
    <property type="match status" value="1"/>
</dbReference>
<dbReference type="RefSeq" id="WP_012922745.1">
    <property type="nucleotide sequence ID" value="NC_013729.1"/>
</dbReference>
<dbReference type="SUPFAM" id="SSF51905">
    <property type="entry name" value="FAD/NAD(P)-binding domain"/>
    <property type="match status" value="1"/>
</dbReference>
<proteinExistence type="inferred from homology"/>
<evidence type="ECO:0000259" key="8">
    <source>
        <dbReference type="Pfam" id="PF07992"/>
    </source>
</evidence>
<dbReference type="Proteomes" id="UP000007967">
    <property type="component" value="Chromosome"/>
</dbReference>
<evidence type="ECO:0000256" key="1">
    <source>
        <dbReference type="ARBA" id="ARBA00005272"/>
    </source>
</evidence>
<dbReference type="PANTHER" id="PTHR43706:SF47">
    <property type="entry name" value="EXTERNAL NADH-UBIQUINONE OXIDOREDUCTASE 1, MITOCHONDRIAL-RELATED"/>
    <property type="match status" value="1"/>
</dbReference>
<dbReference type="PRINTS" id="PR00411">
    <property type="entry name" value="PNDRDTASEI"/>
</dbReference>
<dbReference type="KEGG" id="kfl:Kfla_5176"/>
<dbReference type="Gene3D" id="3.50.50.100">
    <property type="match status" value="1"/>
</dbReference>
<dbReference type="STRING" id="479435.Kfla_5176"/>
<reference evidence="9 10" key="2">
    <citation type="journal article" date="2010" name="Stand. Genomic Sci.">
        <title>Complete genome sequence of Kribbella flavida type strain (IFO 14399).</title>
        <authorList>
            <person name="Pukall R."/>
            <person name="Lapidus A."/>
            <person name="Glavina Del Rio T."/>
            <person name="Copeland A."/>
            <person name="Tice H."/>
            <person name="Cheng J.-F."/>
            <person name="Lucas S."/>
            <person name="Chen F."/>
            <person name="Nolan M."/>
            <person name="LaButti K."/>
            <person name="Pati A."/>
            <person name="Ivanova N."/>
            <person name="Mavrommatis K."/>
            <person name="Mikhailova N."/>
            <person name="Pitluck S."/>
            <person name="Bruce D."/>
            <person name="Goodwin L."/>
            <person name="Land M."/>
            <person name="Hauser L."/>
            <person name="Chang Y.-J."/>
            <person name="Jeffries C.D."/>
            <person name="Chen A."/>
            <person name="Palaniappan K."/>
            <person name="Chain P."/>
            <person name="Rohde M."/>
            <person name="Goeker M."/>
            <person name="Bristow J."/>
            <person name="Eisen J.A."/>
            <person name="Markowitz V."/>
            <person name="Hugenholtz P."/>
            <person name="Kyrpides N.C."/>
            <person name="Klenk H.-P."/>
            <person name="Brettin T."/>
        </authorList>
    </citation>
    <scope>NUCLEOTIDE SEQUENCE [LARGE SCALE GENOMIC DNA]</scope>
    <source>
        <strain evidence="10">DSM 17836 / JCM 10339 / NBRC 14399</strain>
    </source>
</reference>
<dbReference type="EMBL" id="CP001736">
    <property type="protein sequence ID" value="ADB34191.1"/>
    <property type="molecule type" value="Genomic_DNA"/>
</dbReference>
<dbReference type="OrthoDB" id="9781621at2"/>
<evidence type="ECO:0000313" key="10">
    <source>
        <dbReference type="Proteomes" id="UP000007967"/>
    </source>
</evidence>
<dbReference type="InterPro" id="IPR045024">
    <property type="entry name" value="NDH-2"/>
</dbReference>
<evidence type="ECO:0000256" key="6">
    <source>
        <dbReference type="ARBA" id="ARBA00023027"/>
    </source>
</evidence>
<feature type="domain" description="FAD/NAD(P)-binding" evidence="8">
    <location>
        <begin position="19"/>
        <end position="343"/>
    </location>
</feature>
<keyword evidence="3" id="KW-0285">Flavoprotein</keyword>
<comment type="similarity">
    <text evidence="1">Belongs to the NADH dehydrogenase family.</text>
</comment>
<keyword evidence="4" id="KW-0274">FAD</keyword>
<accession>D2Q4T6</accession>
<gene>
    <name evidence="9" type="ordered locus">Kfla_5176</name>
</gene>
<evidence type="ECO:0000256" key="7">
    <source>
        <dbReference type="ARBA" id="ARBA00047599"/>
    </source>
</evidence>
<keyword evidence="6" id="KW-0520">NAD</keyword>
<dbReference type="InterPro" id="IPR023753">
    <property type="entry name" value="FAD/NAD-binding_dom"/>
</dbReference>
<evidence type="ECO:0000256" key="5">
    <source>
        <dbReference type="ARBA" id="ARBA00023002"/>
    </source>
</evidence>
<name>D2Q4T6_KRIFD</name>
<dbReference type="InterPro" id="IPR036188">
    <property type="entry name" value="FAD/NAD-bd_sf"/>
</dbReference>
<reference evidence="10" key="1">
    <citation type="submission" date="2009-09" db="EMBL/GenBank/DDBJ databases">
        <title>The complete genome of Kribbella flavida DSM 17836.</title>
        <authorList>
            <consortium name="US DOE Joint Genome Institute (JGI-PGF)"/>
            <person name="Lucas S."/>
            <person name="Copeland A."/>
            <person name="Lapidus A."/>
            <person name="Glavina del Rio T."/>
            <person name="Dalin E."/>
            <person name="Tice H."/>
            <person name="Bruce D."/>
            <person name="Goodwin L."/>
            <person name="Pitluck S."/>
            <person name="Kyrpides N."/>
            <person name="Mavromatis K."/>
            <person name="Ivanova N."/>
            <person name="Saunders E."/>
            <person name="Brettin T."/>
            <person name="Detter J.C."/>
            <person name="Han C."/>
            <person name="Larimer F."/>
            <person name="Land M."/>
            <person name="Hauser L."/>
            <person name="Markowitz V."/>
            <person name="Cheng J.-F."/>
            <person name="Hugenholtz P."/>
            <person name="Woyke T."/>
            <person name="Wu D."/>
            <person name="Pukall R."/>
            <person name="Klenk H.-P."/>
            <person name="Eisen J.A."/>
        </authorList>
    </citation>
    <scope>NUCLEOTIDE SEQUENCE [LARGE SCALE GENOMIC DNA]</scope>
    <source>
        <strain evidence="10">DSM 17836 / JCM 10339 / NBRC 14399</strain>
    </source>
</reference>
<dbReference type="PRINTS" id="PR00368">
    <property type="entry name" value="FADPNR"/>
</dbReference>
<evidence type="ECO:0000256" key="3">
    <source>
        <dbReference type="ARBA" id="ARBA00022630"/>
    </source>
</evidence>
<evidence type="ECO:0000313" key="9">
    <source>
        <dbReference type="EMBL" id="ADB34191.1"/>
    </source>
</evidence>
<dbReference type="HOGENOM" id="CLU_021377_7_1_11"/>
<keyword evidence="10" id="KW-1185">Reference proteome</keyword>